<evidence type="ECO:0000256" key="4">
    <source>
        <dbReference type="SAM" id="SignalP"/>
    </source>
</evidence>
<dbReference type="Proteomes" id="UP000681610">
    <property type="component" value="Unassembled WGS sequence"/>
</dbReference>
<evidence type="ECO:0000313" key="5">
    <source>
        <dbReference type="EMBL" id="MBO1884646.1"/>
    </source>
</evidence>
<dbReference type="PANTHER" id="PTHR24189">
    <property type="entry name" value="MYOTROPHIN"/>
    <property type="match status" value="1"/>
</dbReference>
<proteinExistence type="predicted"/>
<dbReference type="Gene3D" id="1.25.40.20">
    <property type="entry name" value="Ankyrin repeat-containing domain"/>
    <property type="match status" value="3"/>
</dbReference>
<dbReference type="InterPro" id="IPR050745">
    <property type="entry name" value="Multifunctional_regulatory"/>
</dbReference>
<dbReference type="PANTHER" id="PTHR24189:SF50">
    <property type="entry name" value="ANKYRIN REPEAT AND SOCS BOX PROTEIN 2"/>
    <property type="match status" value="1"/>
</dbReference>
<feature type="chain" id="PRO_5045406155" evidence="4">
    <location>
        <begin position="19"/>
        <end position="453"/>
    </location>
</feature>
<name>A0ABS3PZA4_9FLAO</name>
<feature type="repeat" description="ANK" evidence="3">
    <location>
        <begin position="88"/>
        <end position="120"/>
    </location>
</feature>
<dbReference type="InterPro" id="IPR036770">
    <property type="entry name" value="Ankyrin_rpt-contain_sf"/>
</dbReference>
<comment type="caution">
    <text evidence="5">The sequence shown here is derived from an EMBL/GenBank/DDBJ whole genome shotgun (WGS) entry which is preliminary data.</text>
</comment>
<keyword evidence="6" id="KW-1185">Reference proteome</keyword>
<reference evidence="5 6" key="1">
    <citation type="submission" date="2021-03" db="EMBL/GenBank/DDBJ databases">
        <title>Isolation and description of Capnocytophaga bilenii sp. nov., a novel Capnocytophaga species, isolated from a gingivitis subject.</title>
        <authorList>
            <person name="Antezack A."/>
            <person name="Monnet-Corti V."/>
            <person name="La Scola B."/>
        </authorList>
    </citation>
    <scope>NUCLEOTIDE SEQUENCE [LARGE SCALE GENOMIC DNA]</scope>
    <source>
        <strain evidence="5 6">Marseille-Q4570</strain>
    </source>
</reference>
<dbReference type="Pfam" id="PF13637">
    <property type="entry name" value="Ank_4"/>
    <property type="match status" value="1"/>
</dbReference>
<accession>A0ABS3PZA4</accession>
<dbReference type="Pfam" id="PF12796">
    <property type="entry name" value="Ank_2"/>
    <property type="match status" value="3"/>
</dbReference>
<feature type="repeat" description="ANK" evidence="3">
    <location>
        <begin position="121"/>
        <end position="155"/>
    </location>
</feature>
<dbReference type="EMBL" id="JAGDYP010000007">
    <property type="protein sequence ID" value="MBO1884646.1"/>
    <property type="molecule type" value="Genomic_DNA"/>
</dbReference>
<evidence type="ECO:0000256" key="3">
    <source>
        <dbReference type="PROSITE-ProRule" id="PRU00023"/>
    </source>
</evidence>
<dbReference type="PROSITE" id="PS50088">
    <property type="entry name" value="ANK_REPEAT"/>
    <property type="match status" value="8"/>
</dbReference>
<dbReference type="InterPro" id="IPR002110">
    <property type="entry name" value="Ankyrin_rpt"/>
</dbReference>
<feature type="repeat" description="ANK" evidence="3">
    <location>
        <begin position="396"/>
        <end position="429"/>
    </location>
</feature>
<feature type="repeat" description="ANK" evidence="3">
    <location>
        <begin position="363"/>
        <end position="395"/>
    </location>
</feature>
<keyword evidence="2 3" id="KW-0040">ANK repeat</keyword>
<keyword evidence="1" id="KW-0677">Repeat</keyword>
<evidence type="ECO:0000256" key="1">
    <source>
        <dbReference type="ARBA" id="ARBA00022737"/>
    </source>
</evidence>
<organism evidence="5 6">
    <name type="scientific">Capnocytophaga bilenii</name>
    <dbReference type="NCBI Taxonomy" id="2819369"/>
    <lineage>
        <taxon>Bacteria</taxon>
        <taxon>Pseudomonadati</taxon>
        <taxon>Bacteroidota</taxon>
        <taxon>Flavobacteriia</taxon>
        <taxon>Flavobacteriales</taxon>
        <taxon>Flavobacteriaceae</taxon>
        <taxon>Capnocytophaga</taxon>
    </lineage>
</organism>
<dbReference type="SMART" id="SM00248">
    <property type="entry name" value="ANK"/>
    <property type="match status" value="9"/>
</dbReference>
<sequence>MRKILFSLGIIASSASWAQNAFLTNEYWKANPSPQQVAKDINEKNNPTALNDRAFDATTLAIMNNAPQKTIQYLIDIEGNGVDKLTHDKRTYLFWAAYQNNVPVMKYLLSKGAKVNIKESHQLTPLLFAAVGGQSNKAIYDLLLKNGASITDTNNEGASALLLLLPNLTDLKAANYFVKKGLKLEAVDNNGNNAIYYAATKGNKKVIDELIKKGIDVKAVNKKGENAFFAAARGAKRFTNKVDFYIYLEQLGLNPNQKNANGLTPLYVVAGKNSDVAVINYLLEKGNDPNQVNAEKGGRTPLMNAAALNSAEVVKLLAEKSQNINAVNSDGYSALTLAVDNNRAEVVRLLLDLKADASVVDNEGNTLYHHAVKRGDKKILELIAELGLPINVKNKEGVTPLQIAAMIAEDTDILQFLLSKGADKTITTDLGETAYDLAKENEKLHDKNIDFLK</sequence>
<keyword evidence="4" id="KW-0732">Signal</keyword>
<feature type="repeat" description="ANK" evidence="3">
    <location>
        <begin position="297"/>
        <end position="329"/>
    </location>
</feature>
<gene>
    <name evidence="5" type="ORF">J4N46_09540</name>
</gene>
<evidence type="ECO:0000256" key="2">
    <source>
        <dbReference type="ARBA" id="ARBA00023043"/>
    </source>
</evidence>
<feature type="repeat" description="ANK" evidence="3">
    <location>
        <begin position="261"/>
        <end position="294"/>
    </location>
</feature>
<feature type="repeat" description="ANK" evidence="3">
    <location>
        <begin position="330"/>
        <end position="362"/>
    </location>
</feature>
<protein>
    <submittedName>
        <fullName evidence="5">Ankyrin repeat domain-containing protein</fullName>
    </submittedName>
</protein>
<feature type="signal peptide" evidence="4">
    <location>
        <begin position="1"/>
        <end position="18"/>
    </location>
</feature>
<dbReference type="SUPFAM" id="SSF48403">
    <property type="entry name" value="Ankyrin repeat"/>
    <property type="match status" value="1"/>
</dbReference>
<dbReference type="PROSITE" id="PS50297">
    <property type="entry name" value="ANK_REP_REGION"/>
    <property type="match status" value="7"/>
</dbReference>
<evidence type="ECO:0000313" key="6">
    <source>
        <dbReference type="Proteomes" id="UP000681610"/>
    </source>
</evidence>
<feature type="repeat" description="ANK" evidence="3">
    <location>
        <begin position="190"/>
        <end position="222"/>
    </location>
</feature>
<dbReference type="RefSeq" id="WP_208059103.1">
    <property type="nucleotide sequence ID" value="NZ_JAGDYP010000007.1"/>
</dbReference>